<dbReference type="Proteomes" id="UP000192731">
    <property type="component" value="Unassembled WGS sequence"/>
</dbReference>
<evidence type="ECO:0000313" key="3">
    <source>
        <dbReference type="Proteomes" id="UP000192731"/>
    </source>
</evidence>
<dbReference type="STRING" id="656914.SAMN00017405_2113"/>
<dbReference type="AlphaFoldDB" id="A0A1W1VHL7"/>
<gene>
    <name evidence="2" type="ORF">SAMN00017405_2113</name>
</gene>
<keyword evidence="1" id="KW-1133">Transmembrane helix</keyword>
<dbReference type="RefSeq" id="WP_084053743.1">
    <property type="nucleotide sequence ID" value="NZ_FWWT01000021.1"/>
</dbReference>
<keyword evidence="1" id="KW-0812">Transmembrane</keyword>
<evidence type="ECO:0000313" key="2">
    <source>
        <dbReference type="EMBL" id="SMB92859.1"/>
    </source>
</evidence>
<protein>
    <submittedName>
        <fullName evidence="2">Uncharacterized membrane protein YczE</fullName>
    </submittedName>
</protein>
<accession>A0A1W1VHL7</accession>
<dbReference type="PANTHER" id="PTHR40078:SF1">
    <property type="entry name" value="INTEGRAL MEMBRANE PROTEIN"/>
    <property type="match status" value="1"/>
</dbReference>
<keyword evidence="3" id="KW-1185">Reference proteome</keyword>
<reference evidence="2 3" key="1">
    <citation type="submission" date="2017-04" db="EMBL/GenBank/DDBJ databases">
        <authorList>
            <person name="Afonso C.L."/>
            <person name="Miller P.J."/>
            <person name="Scott M.A."/>
            <person name="Spackman E."/>
            <person name="Goraichik I."/>
            <person name="Dimitrov K.M."/>
            <person name="Suarez D.L."/>
            <person name="Swayne D.E."/>
        </authorList>
    </citation>
    <scope>NUCLEOTIDE SEQUENCE [LARGE SCALE GENOMIC DNA]</scope>
    <source>
        <strain evidence="2 3">DSM 11270</strain>
    </source>
</reference>
<dbReference type="EMBL" id="FWWT01000021">
    <property type="protein sequence ID" value="SMB92859.1"/>
    <property type="molecule type" value="Genomic_DNA"/>
</dbReference>
<feature type="transmembrane region" description="Helical" evidence="1">
    <location>
        <begin position="7"/>
        <end position="29"/>
    </location>
</feature>
<proteinExistence type="predicted"/>
<dbReference type="Pfam" id="PF19700">
    <property type="entry name" value="DUF6198"/>
    <property type="match status" value="1"/>
</dbReference>
<dbReference type="InterPro" id="IPR038750">
    <property type="entry name" value="YczE/YyaS-like"/>
</dbReference>
<keyword evidence="1" id="KW-0472">Membrane</keyword>
<dbReference type="OrthoDB" id="154912at2"/>
<dbReference type="PANTHER" id="PTHR40078">
    <property type="entry name" value="INTEGRAL MEMBRANE PROTEIN-RELATED"/>
    <property type="match status" value="1"/>
</dbReference>
<feature type="transmembrane region" description="Helical" evidence="1">
    <location>
        <begin position="55"/>
        <end position="81"/>
    </location>
</feature>
<feature type="transmembrane region" description="Helical" evidence="1">
    <location>
        <begin position="157"/>
        <end position="179"/>
    </location>
</feature>
<sequence>MIYLKRLLKLTVIFFIISIAIVLTIHSHLGASPWDVFHLGLVKHTGLTLGQVSQVVSLTVILVGFFIGEIPGVGTIVNMYLIGFYIDKIIEYNLIPIATNPLIQYLMLFSGMYIMGWGVYFYLSIGLGSGPRDALMVGLVKKTNKPVWIIRMSMEGLVLLIGYLLGGLVGIGTLITVLFMGSIIQHCFKVAKSDLALIKQRTFVDEYYIIKALLQKTEYKETVKTEQEQEREVINNQ</sequence>
<name>A0A1W1VHL7_DESTI</name>
<organism evidence="2 3">
    <name type="scientific">Desulfonispora thiosulfatigenes DSM 11270</name>
    <dbReference type="NCBI Taxonomy" id="656914"/>
    <lineage>
        <taxon>Bacteria</taxon>
        <taxon>Bacillati</taxon>
        <taxon>Bacillota</taxon>
        <taxon>Clostridia</taxon>
        <taxon>Eubacteriales</taxon>
        <taxon>Peptococcaceae</taxon>
        <taxon>Desulfonispora</taxon>
    </lineage>
</organism>
<evidence type="ECO:0000256" key="1">
    <source>
        <dbReference type="SAM" id="Phobius"/>
    </source>
</evidence>
<feature type="transmembrane region" description="Helical" evidence="1">
    <location>
        <begin position="102"/>
        <end position="123"/>
    </location>
</feature>